<dbReference type="Proteomes" id="UP000011740">
    <property type="component" value="Unassembled WGS sequence"/>
</dbReference>
<reference evidence="1 2" key="1">
    <citation type="journal article" date="2013" name="Genome Announc.">
        <title>Whole-Genome Shotgun Assembly and Analysis of the Genome of Streptomyces mobaraensis DSM 40847, a Strain for Industrial Production of Microbial Transglutaminase.</title>
        <authorList>
            <person name="Yang H."/>
            <person name="He T."/>
            <person name="Wu W."/>
            <person name="Zhu W."/>
            <person name="Lu B."/>
            <person name="Sun W."/>
        </authorList>
    </citation>
    <scope>NUCLEOTIDE SEQUENCE [LARGE SCALE GENOMIC DNA]</scope>
    <source>
        <strain evidence="1 2">DSM 40847</strain>
    </source>
</reference>
<protein>
    <submittedName>
        <fullName evidence="1">Uncharacterized protein</fullName>
    </submittedName>
</protein>
<dbReference type="AlphaFoldDB" id="M3CDG0"/>
<name>M3CDG0_STRM1</name>
<evidence type="ECO:0000313" key="2">
    <source>
        <dbReference type="Proteomes" id="UP000011740"/>
    </source>
</evidence>
<proteinExistence type="predicted"/>
<sequence length="213" mass="23669">MGSQGRRSVFGDHRQDVLLAYSLVHFAFDTIKDHVSFEVEQRLECYVEGVLFRGIGIVDPASRKVQEVTRLYSEPLGQGFIWLPVDRRVAALNWQPVGEWRMQGPVLASFQLQEEPGLTVEMRSQAVSAGRCMECVRLYVAPHGIRQPLSESRHLPGVQLEAGEDDRCALLAVGSQRLRVDEVVVLNSAHVLGFTAEQFCGHGPALVDDGDET</sequence>
<dbReference type="PATRIC" id="fig|1223523.3.peg.683"/>
<gene>
    <name evidence="1" type="ORF">H340_03354</name>
</gene>
<evidence type="ECO:0000313" key="1">
    <source>
        <dbReference type="EMBL" id="EMF02026.1"/>
    </source>
</evidence>
<comment type="caution">
    <text evidence="1">The sequence shown here is derived from an EMBL/GenBank/DDBJ whole genome shotgun (WGS) entry which is preliminary data.</text>
</comment>
<dbReference type="EMBL" id="AORZ01000005">
    <property type="protein sequence ID" value="EMF02026.1"/>
    <property type="molecule type" value="Genomic_DNA"/>
</dbReference>
<organism evidence="1 2">
    <name type="scientific">Streptomyces mobaraensis (strain ATCC 29032 / DSM 40847 / JCM 4168 / NBRC 13819 / NCIMB 11159 / IPCR 16-22)</name>
    <dbReference type="NCBI Taxonomy" id="1223523"/>
    <lineage>
        <taxon>Bacteria</taxon>
        <taxon>Bacillati</taxon>
        <taxon>Actinomycetota</taxon>
        <taxon>Actinomycetes</taxon>
        <taxon>Kitasatosporales</taxon>
        <taxon>Streptomycetaceae</taxon>
        <taxon>Streptomyces</taxon>
    </lineage>
</organism>
<accession>M3CDG0</accession>